<name>A0AAD6MXY4_9EURO</name>
<evidence type="ECO:0000313" key="4">
    <source>
        <dbReference type="EMBL" id="KAJ5732109.1"/>
    </source>
</evidence>
<gene>
    <name evidence="4" type="ORF">N7493_003590</name>
</gene>
<keyword evidence="1" id="KW-0677">Repeat</keyword>
<feature type="region of interest" description="Disordered" evidence="2">
    <location>
        <begin position="13"/>
        <end position="52"/>
    </location>
</feature>
<reference evidence="4" key="1">
    <citation type="journal article" date="2023" name="IMA Fungus">
        <title>Comparative genomic study of the Penicillium genus elucidates a diverse pangenome and 15 lateral gene transfer events.</title>
        <authorList>
            <person name="Petersen C."/>
            <person name="Sorensen T."/>
            <person name="Nielsen M.R."/>
            <person name="Sondergaard T.E."/>
            <person name="Sorensen J.L."/>
            <person name="Fitzpatrick D.A."/>
            <person name="Frisvad J.C."/>
            <person name="Nielsen K.L."/>
        </authorList>
    </citation>
    <scope>NUCLEOTIDE SEQUENCE</scope>
    <source>
        <strain evidence="4">IBT 17514</strain>
    </source>
</reference>
<proteinExistence type="predicted"/>
<dbReference type="PANTHER" id="PTHR47942:SF63">
    <property type="entry name" value="PENTATRICOPEPTIDE REPEAT-CONTAINING PROTEIN"/>
    <property type="match status" value="1"/>
</dbReference>
<dbReference type="Proteomes" id="UP001215712">
    <property type="component" value="Unassembled WGS sequence"/>
</dbReference>
<evidence type="ECO:0000313" key="5">
    <source>
        <dbReference type="Proteomes" id="UP001215712"/>
    </source>
</evidence>
<evidence type="ECO:0000256" key="1">
    <source>
        <dbReference type="ARBA" id="ARBA00022737"/>
    </source>
</evidence>
<dbReference type="InterPro" id="IPR057027">
    <property type="entry name" value="TPR_mt"/>
</dbReference>
<dbReference type="InterPro" id="IPR011990">
    <property type="entry name" value="TPR-like_helical_dom_sf"/>
</dbReference>
<dbReference type="Pfam" id="PF23276">
    <property type="entry name" value="TPR_24"/>
    <property type="match status" value="1"/>
</dbReference>
<feature type="domain" description="Pentatricopeptide repeat-containing protein-mitochondrial" evidence="3">
    <location>
        <begin position="276"/>
        <end position="408"/>
    </location>
</feature>
<dbReference type="Gene3D" id="1.25.40.10">
    <property type="entry name" value="Tetratricopeptide repeat domain"/>
    <property type="match status" value="3"/>
</dbReference>
<protein>
    <recommendedName>
        <fullName evidence="3">Pentatricopeptide repeat-containing protein-mitochondrial domain-containing protein</fullName>
    </recommendedName>
</protein>
<comment type="caution">
    <text evidence="4">The sequence shown here is derived from an EMBL/GenBank/DDBJ whole genome shotgun (WGS) entry which is preliminary data.</text>
</comment>
<dbReference type="PANTHER" id="PTHR47942">
    <property type="entry name" value="TETRATRICOPEPTIDE REPEAT (TPR)-LIKE SUPERFAMILY PROTEIN-RELATED"/>
    <property type="match status" value="1"/>
</dbReference>
<dbReference type="EMBL" id="JAQJAN010000004">
    <property type="protein sequence ID" value="KAJ5732109.1"/>
    <property type="molecule type" value="Genomic_DNA"/>
</dbReference>
<evidence type="ECO:0000259" key="3">
    <source>
        <dbReference type="Pfam" id="PF23276"/>
    </source>
</evidence>
<evidence type="ECO:0000256" key="2">
    <source>
        <dbReference type="SAM" id="MobiDB-lite"/>
    </source>
</evidence>
<accession>A0AAD6MXY4</accession>
<dbReference type="AlphaFoldDB" id="A0AAD6MXY4"/>
<sequence>MELVAIQYNGCKKKERAATNNQDDEATNLDHTSEPESTSGPDHVQSRNEAEESYMFNGSRKRRYGIRKYRTVPESYAKKSDAMLESMLRNVTAKEPNIRSATQVLRSLIWDRKTPPHTRHYQALLLTNCDPWMGSPNIVRNLLQEMEDHNITADSGTLHAALKALAVHPDYTIRQDVLHKLRDRWLTLSPPDGILWSRDFYESINSIYMLCDFLELDEVYHLMQTRVEQGHDMTSELWGHVLMKASEHQHYDLTSYIWRRRVDLGYLDPSSEITGRVLTIASDAHDIQLAQAVFRFRDSKKYTLGVKEYQDVLKIHLKACDLPAAFSLVSTMHEERIPIDKTTAHMVVNCMVKQKLDILEAWKMLKNLKEAKRAIPIECVQLILEVCECIVSTDSEVAKHALEFYKEMYTLCPEGATVEIYNILLRICREAEYRPESLFVVKEMASMNIQPDSNTFEALILLCLDARNYRSAYMYWLDYLRRNNGVVLLSDKTRKTIMNLCAKSVNEFAVRFQNNPSLVEIQDKVEEKRAAEQRAARIFLRTKQRFRERHGRPWYRPAYYRKMLPDTERIAWNKRRRQNKRRYAAIARKEAGLISGSDGSVSTPQDA</sequence>
<reference evidence="4" key="2">
    <citation type="submission" date="2023-01" db="EMBL/GenBank/DDBJ databases">
        <authorList>
            <person name="Petersen C."/>
        </authorList>
    </citation>
    <scope>NUCLEOTIDE SEQUENCE</scope>
    <source>
        <strain evidence="4">IBT 17514</strain>
    </source>
</reference>
<keyword evidence="5" id="KW-1185">Reference proteome</keyword>
<dbReference type="InterPro" id="IPR051222">
    <property type="entry name" value="PPR/CCM1_RNA-binding"/>
</dbReference>
<organism evidence="4 5">
    <name type="scientific">Penicillium malachiteum</name>
    <dbReference type="NCBI Taxonomy" id="1324776"/>
    <lineage>
        <taxon>Eukaryota</taxon>
        <taxon>Fungi</taxon>
        <taxon>Dikarya</taxon>
        <taxon>Ascomycota</taxon>
        <taxon>Pezizomycotina</taxon>
        <taxon>Eurotiomycetes</taxon>
        <taxon>Eurotiomycetidae</taxon>
        <taxon>Eurotiales</taxon>
        <taxon>Aspergillaceae</taxon>
        <taxon>Penicillium</taxon>
    </lineage>
</organism>